<dbReference type="FunFam" id="1.10.730.10:FF:000008">
    <property type="entry name" value="Arginine--tRNA ligase"/>
    <property type="match status" value="1"/>
</dbReference>
<comment type="catalytic activity">
    <reaction evidence="10">
        <text>tRNA(Arg) + L-arginine + ATP = L-arginyl-tRNA(Arg) + AMP + diphosphate</text>
        <dbReference type="Rhea" id="RHEA:20301"/>
        <dbReference type="Rhea" id="RHEA-COMP:9658"/>
        <dbReference type="Rhea" id="RHEA-COMP:9673"/>
        <dbReference type="ChEBI" id="CHEBI:30616"/>
        <dbReference type="ChEBI" id="CHEBI:32682"/>
        <dbReference type="ChEBI" id="CHEBI:33019"/>
        <dbReference type="ChEBI" id="CHEBI:78442"/>
        <dbReference type="ChEBI" id="CHEBI:78513"/>
        <dbReference type="ChEBI" id="CHEBI:456215"/>
        <dbReference type="EC" id="6.1.1.19"/>
    </reaction>
</comment>
<dbReference type="InterPro" id="IPR036695">
    <property type="entry name" value="Arg-tRNA-synth_N_sf"/>
</dbReference>
<keyword evidence="9 12" id="KW-0030">Aminoacyl-tRNA synthetase</keyword>
<dbReference type="PRINTS" id="PR01038">
    <property type="entry name" value="TRNASYNTHARG"/>
</dbReference>
<evidence type="ECO:0000256" key="12">
    <source>
        <dbReference type="RuleBase" id="RU363038"/>
    </source>
</evidence>
<sequence length="575" mass="65495">MKDKIAKLFSDIIKNKYSIDIVVQVERPNDSSHGDLAVNVAMQLSGKLNQNSREIAQELISEISDDSKKELYIDSLEIAGPGFINIKLSTKVFKDILLDIIDKEDKFGTSNFGQSKKVMVEFGQPNTHKAFHVGHLKSAVSGLSMVKLHENLGFDVIKANYYGDVGMHVAKSTWGWLNTEKPTDFDNLNVHEKMKFIDDCYVKASKEFSENKEVEEQIRKINKDIYDEVDNLETKTYKELRKISLDHQKELWKELGVEYDREYPESEIYKKALEIVEEYKDTVFEESDGAIIYNGEKEGLTTWVFLTSEGNPTYSAKDLGLAHKKFEEYPDLYKGIVTTSVEIADYFKVVIHILNKIMPETKDRYFHIPFGWMLQGGRKFSSRMGGSIKGTDILDEVKAIAYKKISDLKDYSEEEKQEIVNYVANAGLKFLILSHEFHKDFSYDPDQFLSFEGFSGPYILYTYARAKSILRKAETEISKEVSDNSLNSESELIVLKTLSEYPEVAFNAGINITPHTVANYLYDLAGKFNSFYTEHSVLKAESNEDKNARLLLATATATVLKNGLNLLGIETAEKM</sequence>
<keyword evidence="8 12" id="KW-0648">Protein biosynthesis</keyword>
<comment type="subcellular location">
    <subcellularLocation>
        <location evidence="1">Cytoplasm</location>
    </subcellularLocation>
</comment>
<dbReference type="Pfam" id="PF00750">
    <property type="entry name" value="tRNA-synt_1d"/>
    <property type="match status" value="1"/>
</dbReference>
<dbReference type="Gene3D" id="3.40.50.620">
    <property type="entry name" value="HUPs"/>
    <property type="match status" value="1"/>
</dbReference>
<dbReference type="InterPro" id="IPR008909">
    <property type="entry name" value="DALR_anticod-bd"/>
</dbReference>
<protein>
    <recommendedName>
        <fullName evidence="3 11">Arginine--tRNA ligase</fullName>
        <ecNumber evidence="3 11">6.1.1.19</ecNumber>
    </recommendedName>
</protein>
<dbReference type="NCBIfam" id="TIGR00456">
    <property type="entry name" value="argS"/>
    <property type="match status" value="1"/>
</dbReference>
<dbReference type="InterPro" id="IPR014729">
    <property type="entry name" value="Rossmann-like_a/b/a_fold"/>
</dbReference>
<dbReference type="PANTHER" id="PTHR11956:SF5">
    <property type="entry name" value="ARGININE--TRNA LIGASE, CYTOPLASMIC"/>
    <property type="match status" value="1"/>
</dbReference>
<evidence type="ECO:0000256" key="8">
    <source>
        <dbReference type="ARBA" id="ARBA00022917"/>
    </source>
</evidence>
<dbReference type="Pfam" id="PF03485">
    <property type="entry name" value="Arg_tRNA_synt_N"/>
    <property type="match status" value="1"/>
</dbReference>
<reference evidence="15" key="1">
    <citation type="submission" date="2020-04" db="EMBL/GenBank/DDBJ databases">
        <authorList>
            <person name="Zhang T."/>
        </authorList>
    </citation>
    <scope>NUCLEOTIDE SEQUENCE</scope>
    <source>
        <strain evidence="15">HKST-UBA09</strain>
    </source>
</reference>
<dbReference type="GO" id="GO:0005737">
    <property type="term" value="C:cytoplasm"/>
    <property type="evidence" value="ECO:0007669"/>
    <property type="project" value="UniProtKB-SubCell"/>
</dbReference>
<dbReference type="Gene3D" id="3.30.1360.70">
    <property type="entry name" value="Arginyl tRNA synthetase N-terminal domain"/>
    <property type="match status" value="1"/>
</dbReference>
<evidence type="ECO:0000256" key="9">
    <source>
        <dbReference type="ARBA" id="ARBA00023146"/>
    </source>
</evidence>
<dbReference type="InterPro" id="IPR035684">
    <property type="entry name" value="ArgRS_core"/>
</dbReference>
<keyword evidence="4" id="KW-0963">Cytoplasm</keyword>
<evidence type="ECO:0000256" key="6">
    <source>
        <dbReference type="ARBA" id="ARBA00022741"/>
    </source>
</evidence>
<dbReference type="InterPro" id="IPR005148">
    <property type="entry name" value="Arg-tRNA-synth_N"/>
</dbReference>
<dbReference type="SMART" id="SM01016">
    <property type="entry name" value="Arg_tRNA_synt_N"/>
    <property type="match status" value="1"/>
</dbReference>
<accession>A0A955LAB6</accession>
<comment type="caution">
    <text evidence="15">The sequence shown here is derived from an EMBL/GenBank/DDBJ whole genome shotgun (WGS) entry which is preliminary data.</text>
</comment>
<evidence type="ECO:0000313" key="15">
    <source>
        <dbReference type="EMBL" id="MCA9386444.1"/>
    </source>
</evidence>
<evidence type="ECO:0000256" key="7">
    <source>
        <dbReference type="ARBA" id="ARBA00022840"/>
    </source>
</evidence>
<dbReference type="Gene3D" id="1.10.730.10">
    <property type="entry name" value="Isoleucyl-tRNA Synthetase, Domain 1"/>
    <property type="match status" value="1"/>
</dbReference>
<organism evidence="15 16">
    <name type="scientific">Candidatus Dojkabacteria bacterium</name>
    <dbReference type="NCBI Taxonomy" id="2099670"/>
    <lineage>
        <taxon>Bacteria</taxon>
        <taxon>Candidatus Dojkabacteria</taxon>
    </lineage>
</organism>
<feature type="domain" description="DALR anticodon binding" evidence="13">
    <location>
        <begin position="459"/>
        <end position="575"/>
    </location>
</feature>
<dbReference type="Proteomes" id="UP000714915">
    <property type="component" value="Unassembled WGS sequence"/>
</dbReference>
<proteinExistence type="inferred from homology"/>
<keyword evidence="7 12" id="KW-0067">ATP-binding</keyword>
<dbReference type="SMART" id="SM00836">
    <property type="entry name" value="DALR_1"/>
    <property type="match status" value="1"/>
</dbReference>
<dbReference type="Pfam" id="PF05746">
    <property type="entry name" value="DALR_1"/>
    <property type="match status" value="1"/>
</dbReference>
<keyword evidence="6 12" id="KW-0547">Nucleotide-binding</keyword>
<evidence type="ECO:0000313" key="16">
    <source>
        <dbReference type="Proteomes" id="UP000714915"/>
    </source>
</evidence>
<evidence type="ECO:0000256" key="4">
    <source>
        <dbReference type="ARBA" id="ARBA00022490"/>
    </source>
</evidence>
<dbReference type="PANTHER" id="PTHR11956">
    <property type="entry name" value="ARGINYL-TRNA SYNTHETASE"/>
    <property type="match status" value="1"/>
</dbReference>
<reference evidence="15" key="2">
    <citation type="journal article" date="2021" name="Microbiome">
        <title>Successional dynamics and alternative stable states in a saline activated sludge microbial community over 9 years.</title>
        <authorList>
            <person name="Wang Y."/>
            <person name="Ye J."/>
            <person name="Ju F."/>
            <person name="Liu L."/>
            <person name="Boyd J.A."/>
            <person name="Deng Y."/>
            <person name="Parks D.H."/>
            <person name="Jiang X."/>
            <person name="Yin X."/>
            <person name="Woodcroft B.J."/>
            <person name="Tyson G.W."/>
            <person name="Hugenholtz P."/>
            <person name="Polz M.F."/>
            <person name="Zhang T."/>
        </authorList>
    </citation>
    <scope>NUCLEOTIDE SEQUENCE</scope>
    <source>
        <strain evidence="15">HKST-UBA09</strain>
    </source>
</reference>
<dbReference type="GO" id="GO:0005524">
    <property type="term" value="F:ATP binding"/>
    <property type="evidence" value="ECO:0007669"/>
    <property type="project" value="UniProtKB-KW"/>
</dbReference>
<dbReference type="EC" id="6.1.1.19" evidence="3 11"/>
<comment type="similarity">
    <text evidence="2 12">Belongs to the class-I aminoacyl-tRNA synthetase family.</text>
</comment>
<evidence type="ECO:0000259" key="14">
    <source>
        <dbReference type="SMART" id="SM01016"/>
    </source>
</evidence>
<dbReference type="AlphaFoldDB" id="A0A955LAB6"/>
<dbReference type="InterPro" id="IPR009080">
    <property type="entry name" value="tRNAsynth_Ia_anticodon-bd"/>
</dbReference>
<feature type="domain" description="Arginyl tRNA synthetase N-terminal" evidence="14">
    <location>
        <begin position="3"/>
        <end position="88"/>
    </location>
</feature>
<evidence type="ECO:0000256" key="10">
    <source>
        <dbReference type="ARBA" id="ARBA00049339"/>
    </source>
</evidence>
<evidence type="ECO:0000256" key="5">
    <source>
        <dbReference type="ARBA" id="ARBA00022598"/>
    </source>
</evidence>
<evidence type="ECO:0000256" key="11">
    <source>
        <dbReference type="NCBIfam" id="TIGR00456"/>
    </source>
</evidence>
<evidence type="ECO:0000259" key="13">
    <source>
        <dbReference type="SMART" id="SM00836"/>
    </source>
</evidence>
<dbReference type="SUPFAM" id="SSF55190">
    <property type="entry name" value="Arginyl-tRNA synthetase (ArgRS), N-terminal 'additional' domain"/>
    <property type="match status" value="1"/>
</dbReference>
<evidence type="ECO:0000256" key="1">
    <source>
        <dbReference type="ARBA" id="ARBA00004496"/>
    </source>
</evidence>
<dbReference type="SUPFAM" id="SSF47323">
    <property type="entry name" value="Anticodon-binding domain of a subclass of class I aminoacyl-tRNA synthetases"/>
    <property type="match status" value="1"/>
</dbReference>
<evidence type="ECO:0000256" key="2">
    <source>
        <dbReference type="ARBA" id="ARBA00005594"/>
    </source>
</evidence>
<name>A0A955LAB6_9BACT</name>
<evidence type="ECO:0000256" key="3">
    <source>
        <dbReference type="ARBA" id="ARBA00012837"/>
    </source>
</evidence>
<dbReference type="InterPro" id="IPR001278">
    <property type="entry name" value="Arg-tRNA-ligase"/>
</dbReference>
<dbReference type="GO" id="GO:0004814">
    <property type="term" value="F:arginine-tRNA ligase activity"/>
    <property type="evidence" value="ECO:0007669"/>
    <property type="project" value="UniProtKB-UniRule"/>
</dbReference>
<dbReference type="GO" id="GO:0006420">
    <property type="term" value="P:arginyl-tRNA aminoacylation"/>
    <property type="evidence" value="ECO:0007669"/>
    <property type="project" value="UniProtKB-UniRule"/>
</dbReference>
<keyword evidence="5 12" id="KW-0436">Ligase</keyword>
<gene>
    <name evidence="15" type="primary">argS</name>
    <name evidence="15" type="ORF">KC669_00250</name>
</gene>
<dbReference type="EMBL" id="JAGQLF010000002">
    <property type="protein sequence ID" value="MCA9386444.1"/>
    <property type="molecule type" value="Genomic_DNA"/>
</dbReference>
<dbReference type="SUPFAM" id="SSF52374">
    <property type="entry name" value="Nucleotidylyl transferase"/>
    <property type="match status" value="1"/>
</dbReference>